<keyword evidence="3" id="KW-0690">Ribosome biogenesis</keyword>
<gene>
    <name evidence="11" type="ORF">GMRT_11832</name>
</gene>
<keyword evidence="7" id="KW-0687">Ribonucleoprotein</keyword>
<comment type="caution">
    <text evidence="11">The sequence shown here is derived from an EMBL/GenBank/DDBJ whole genome shotgun (WGS) entry which is preliminary data.</text>
</comment>
<feature type="compositionally biased region" description="Basic and acidic residues" evidence="9">
    <location>
        <begin position="7"/>
        <end position="25"/>
    </location>
</feature>
<feature type="compositionally biased region" description="Basic residues" evidence="9">
    <location>
        <begin position="242"/>
        <end position="252"/>
    </location>
</feature>
<evidence type="ECO:0000259" key="10">
    <source>
        <dbReference type="SMART" id="SM00322"/>
    </source>
</evidence>
<dbReference type="InterPro" id="IPR041174">
    <property type="entry name" value="KRR1-like_KH1"/>
</dbReference>
<dbReference type="CDD" id="cd22393">
    <property type="entry name" value="KH-I_KRR1_rpt1"/>
    <property type="match status" value="1"/>
</dbReference>
<evidence type="ECO:0000313" key="11">
    <source>
        <dbReference type="EMBL" id="TNJ28994.1"/>
    </source>
</evidence>
<dbReference type="InterPro" id="IPR048550">
    <property type="entry name" value="KRR1-like_KH1_euk"/>
</dbReference>
<dbReference type="GO" id="GO:0032040">
    <property type="term" value="C:small-subunit processome"/>
    <property type="evidence" value="ECO:0007669"/>
    <property type="project" value="TreeGrafter"/>
</dbReference>
<evidence type="ECO:0000256" key="7">
    <source>
        <dbReference type="ARBA" id="ARBA00023274"/>
    </source>
</evidence>
<evidence type="ECO:0000313" key="12">
    <source>
        <dbReference type="Proteomes" id="UP000315496"/>
    </source>
</evidence>
<dbReference type="PANTHER" id="PTHR12581">
    <property type="entry name" value="HIV-1 REV BINDING PROTEIN 2, 3"/>
    <property type="match status" value="1"/>
</dbReference>
<feature type="region of interest" description="Disordered" evidence="9">
    <location>
        <begin position="1"/>
        <end position="25"/>
    </location>
</feature>
<evidence type="ECO:0000256" key="4">
    <source>
        <dbReference type="ARBA" id="ARBA00022552"/>
    </source>
</evidence>
<comment type="subcellular location">
    <subcellularLocation>
        <location evidence="1">Nucleus</location>
        <location evidence="1">Nucleolus</location>
    </subcellularLocation>
</comment>
<evidence type="ECO:0000256" key="6">
    <source>
        <dbReference type="ARBA" id="ARBA00023242"/>
    </source>
</evidence>
<dbReference type="Proteomes" id="UP000315496">
    <property type="component" value="Chromosome 2"/>
</dbReference>
<dbReference type="GO" id="GO:0003723">
    <property type="term" value="F:RNA binding"/>
    <property type="evidence" value="ECO:0007669"/>
    <property type="project" value="UniProtKB-KW"/>
</dbReference>
<dbReference type="InterPro" id="IPR024166">
    <property type="entry name" value="rRNA_assembly_KRR1"/>
</dbReference>
<feature type="region of interest" description="Disordered" evidence="9">
    <location>
        <begin position="242"/>
        <end position="318"/>
    </location>
</feature>
<keyword evidence="5" id="KW-0694">RNA-binding</keyword>
<dbReference type="Pfam" id="PF17903">
    <property type="entry name" value="KH_KRR1_1st"/>
    <property type="match status" value="1"/>
</dbReference>
<proteinExistence type="inferred from homology"/>
<comment type="similarity">
    <text evidence="2">Belongs to the KRR1 family.</text>
</comment>
<protein>
    <recommendedName>
        <fullName evidence="8">KRR-R motif-containing protein 1</fullName>
    </recommendedName>
</protein>
<keyword evidence="4" id="KW-0698">rRNA processing</keyword>
<feature type="compositionally biased region" description="Basic and acidic residues" evidence="9">
    <location>
        <begin position="253"/>
        <end position="272"/>
    </location>
</feature>
<dbReference type="InterPro" id="IPR004087">
    <property type="entry name" value="KH_dom"/>
</dbReference>
<sequence>MLDEVDEQGRARLRGYPDRDMSGRVDIPEGWKEPRLVREENKPSPLLEESSFSTLFPAYREPYLTSIWPRFSAFLRDEHGISAELDLRRGSITIRTTKETWDPTSILCARHAVWMLARSMPLDLALRCFDYETECDIIRIKNLASTKEMFVKRRGRLVGPNGQTVRAIELLTGTRLVVQGTTVSVIGPSQGVTTVRNIVTDCMERNIHPVQHIKTLMIKRELAKVPELQNEDWSRFLPVMKKTHKKTHKSLKKRAEGKAGGEYTHPESKLDRQIASGEFFAKKEGDPSPTKSTSGTRKKGASVRTREDSSSEIPSDNV</sequence>
<dbReference type="GO" id="GO:0006364">
    <property type="term" value="P:rRNA processing"/>
    <property type="evidence" value="ECO:0007669"/>
    <property type="project" value="UniProtKB-KW"/>
</dbReference>
<dbReference type="EMBL" id="VDLU01000002">
    <property type="protein sequence ID" value="TNJ28994.1"/>
    <property type="molecule type" value="Genomic_DNA"/>
</dbReference>
<dbReference type="InterPro" id="IPR048549">
    <property type="entry name" value="KRR1-like_KH2_euk"/>
</dbReference>
<evidence type="ECO:0000256" key="1">
    <source>
        <dbReference type="ARBA" id="ARBA00004604"/>
    </source>
</evidence>
<dbReference type="OrthoDB" id="441223at2759"/>
<dbReference type="InterPro" id="IPR048548">
    <property type="entry name" value="KRR1-like_KH2"/>
</dbReference>
<dbReference type="FunFam" id="3.30.1370.10:FF:000137">
    <property type="entry name" value="KRR1 small subunit processome component"/>
    <property type="match status" value="1"/>
</dbReference>
<dbReference type="InterPro" id="IPR036612">
    <property type="entry name" value="KH_dom_type_1_sf"/>
</dbReference>
<dbReference type="AlphaFoldDB" id="A0A4Z1SSY6"/>
<organism evidence="11 12">
    <name type="scientific">Giardia muris</name>
    <dbReference type="NCBI Taxonomy" id="5742"/>
    <lineage>
        <taxon>Eukaryota</taxon>
        <taxon>Metamonada</taxon>
        <taxon>Diplomonadida</taxon>
        <taxon>Hexamitidae</taxon>
        <taxon>Giardiinae</taxon>
        <taxon>Giardia</taxon>
    </lineage>
</organism>
<dbReference type="VEuPathDB" id="GiardiaDB:GMRT_11832"/>
<dbReference type="SUPFAM" id="SSF54791">
    <property type="entry name" value="Eukaryotic type KH-domain (KH-domain type I)"/>
    <property type="match status" value="1"/>
</dbReference>
<dbReference type="Gene3D" id="3.30.1370.10">
    <property type="entry name" value="K Homology domain, type 1"/>
    <property type="match status" value="2"/>
</dbReference>
<evidence type="ECO:0000256" key="3">
    <source>
        <dbReference type="ARBA" id="ARBA00022517"/>
    </source>
</evidence>
<evidence type="ECO:0000256" key="2">
    <source>
        <dbReference type="ARBA" id="ARBA00009344"/>
    </source>
</evidence>
<reference evidence="11 12" key="1">
    <citation type="submission" date="2019-05" db="EMBL/GenBank/DDBJ databases">
        <title>The compact genome of Giardia muris reveals important steps in the evolution of intestinal protozoan parasites.</title>
        <authorList>
            <person name="Xu F."/>
            <person name="Jimenez-Gonzalez A."/>
            <person name="Einarsson E."/>
            <person name="Astvaldsson A."/>
            <person name="Peirasmaki D."/>
            <person name="Eckmann L."/>
            <person name="Andersson J.O."/>
            <person name="Svard S.G."/>
            <person name="Jerlstrom-Hultqvist J."/>
        </authorList>
    </citation>
    <scope>NUCLEOTIDE SEQUENCE [LARGE SCALE GENOMIC DNA]</scope>
    <source>
        <strain evidence="11 12">Roberts-Thomson</strain>
    </source>
</reference>
<feature type="domain" description="K Homology" evidence="10">
    <location>
        <begin position="132"/>
        <end position="204"/>
    </location>
</feature>
<dbReference type="SMART" id="SM00322">
    <property type="entry name" value="KH"/>
    <property type="match status" value="1"/>
</dbReference>
<dbReference type="CDD" id="cd22394">
    <property type="entry name" value="KH-I_KRR1_rpt2"/>
    <property type="match status" value="1"/>
</dbReference>
<evidence type="ECO:0000256" key="5">
    <source>
        <dbReference type="ARBA" id="ARBA00022884"/>
    </source>
</evidence>
<dbReference type="PANTHER" id="PTHR12581:SF0">
    <property type="entry name" value="KRR1 SMALL SUBUNIT PROCESSOME COMPONENT HOMOLOG"/>
    <property type="match status" value="1"/>
</dbReference>
<evidence type="ECO:0000256" key="9">
    <source>
        <dbReference type="SAM" id="MobiDB-lite"/>
    </source>
</evidence>
<evidence type="ECO:0000256" key="8">
    <source>
        <dbReference type="ARBA" id="ARBA00032993"/>
    </source>
</evidence>
<dbReference type="Pfam" id="PF21800">
    <property type="entry name" value="KH_KRR1_2nd"/>
    <property type="match status" value="1"/>
</dbReference>
<accession>A0A4Z1SSY6</accession>
<keyword evidence="12" id="KW-1185">Reference proteome</keyword>
<keyword evidence="6" id="KW-0539">Nucleus</keyword>
<name>A0A4Z1SSY6_GIAMU</name>